<organism evidence="10 11">
    <name type="scientific">Theobroma cacao</name>
    <name type="common">Cacao</name>
    <name type="synonym">Cocoa</name>
    <dbReference type="NCBI Taxonomy" id="3641"/>
    <lineage>
        <taxon>Eukaryota</taxon>
        <taxon>Viridiplantae</taxon>
        <taxon>Streptophyta</taxon>
        <taxon>Embryophyta</taxon>
        <taxon>Tracheophyta</taxon>
        <taxon>Spermatophyta</taxon>
        <taxon>Magnoliopsida</taxon>
        <taxon>eudicotyledons</taxon>
        <taxon>Gunneridae</taxon>
        <taxon>Pentapetalae</taxon>
        <taxon>rosids</taxon>
        <taxon>malvids</taxon>
        <taxon>Malvales</taxon>
        <taxon>Malvaceae</taxon>
        <taxon>Byttnerioideae</taxon>
        <taxon>Theobroma</taxon>
    </lineage>
</organism>
<evidence type="ECO:0000259" key="8">
    <source>
        <dbReference type="PROSITE" id="PS50071"/>
    </source>
</evidence>
<feature type="region of interest" description="Disordered" evidence="7">
    <location>
        <begin position="230"/>
        <end position="255"/>
    </location>
</feature>
<sequence>MEDMYRLDNPAISRSNDIVRVDNFAAANFSAAVTTDFLSPVDTILQFDHQAADTDVTGSDMSDLIKTQIASHPRYPNLVSAYIECQKIGAPPELVSLLEEIGRENHPIRGCSEIGADPELDEFMESYCEVLHRYKEELSKPFDEATTFLSNIESQLSNLCKGALTKTLDYRSVNVVVEDSNEFQSPATTVHSGRQLSRQTNFGLGFAYRLPFVHGEFCLTIKPKCSNEAAGTSEEELSGGEVEASESQESAVARPSQDIKGMLMRKYSGYLSSLRKEFLKKRKKGKLPKDARMTLLEWWNNHYRWPYPTEEEKLQLSEITGLDQKQINNWFINQRKRHWKPSEDMKFALFEGVAGNVGGPVYLDAGVGTGSDNI</sequence>
<dbReference type="Pfam" id="PF05920">
    <property type="entry name" value="Homeobox_KN"/>
    <property type="match status" value="1"/>
</dbReference>
<dbReference type="SMART" id="SM00389">
    <property type="entry name" value="HOX"/>
    <property type="match status" value="1"/>
</dbReference>
<dbReference type="InterPro" id="IPR017970">
    <property type="entry name" value="Homeobox_CS"/>
</dbReference>
<dbReference type="EMBL" id="CM001883">
    <property type="protein sequence ID" value="EOY11655.1"/>
    <property type="molecule type" value="Genomic_DNA"/>
</dbReference>
<gene>
    <name evidence="10" type="ORF">TCM_026767</name>
</gene>
<dbReference type="PROSITE" id="PS51213">
    <property type="entry name" value="ELK"/>
    <property type="match status" value="1"/>
</dbReference>
<dbReference type="PROSITE" id="PS50071">
    <property type="entry name" value="HOMEOBOX_2"/>
    <property type="match status" value="1"/>
</dbReference>
<dbReference type="InterPro" id="IPR005541">
    <property type="entry name" value="KNOX2"/>
</dbReference>
<dbReference type="InterPro" id="IPR050224">
    <property type="entry name" value="TALE_homeobox"/>
</dbReference>
<keyword evidence="3 5" id="KW-0371">Homeobox</keyword>
<dbReference type="Gramene" id="EOY11655">
    <property type="protein sequence ID" value="EOY11655"/>
    <property type="gene ID" value="TCM_026767"/>
</dbReference>
<keyword evidence="2 5" id="KW-0238">DNA-binding</keyword>
<proteinExistence type="inferred from homology"/>
<comment type="similarity">
    <text evidence="6">Belongs to the TALE/KNOX homeobox family.</text>
</comment>
<dbReference type="InterPro" id="IPR005540">
    <property type="entry name" value="KNOX1"/>
</dbReference>
<dbReference type="InterPro" id="IPR009057">
    <property type="entry name" value="Homeodomain-like_sf"/>
</dbReference>
<dbReference type="Pfam" id="PF03789">
    <property type="entry name" value="ELK"/>
    <property type="match status" value="1"/>
</dbReference>
<feature type="compositionally biased region" description="Acidic residues" evidence="7">
    <location>
        <begin position="233"/>
        <end position="246"/>
    </location>
</feature>
<dbReference type="PROSITE" id="PS00027">
    <property type="entry name" value="HOMEOBOX_1"/>
    <property type="match status" value="1"/>
</dbReference>
<comment type="subcellular location">
    <subcellularLocation>
        <location evidence="1 5">Nucleus</location>
    </subcellularLocation>
</comment>
<dbReference type="GO" id="GO:0003677">
    <property type="term" value="F:DNA binding"/>
    <property type="evidence" value="ECO:0007669"/>
    <property type="project" value="UniProtKB-UniRule"/>
</dbReference>
<dbReference type="InParanoid" id="A0A061F2Z6"/>
<dbReference type="SMART" id="SM01255">
    <property type="entry name" value="KNOX1"/>
    <property type="match status" value="1"/>
</dbReference>
<evidence type="ECO:0000313" key="11">
    <source>
        <dbReference type="Proteomes" id="UP000026915"/>
    </source>
</evidence>
<keyword evidence="4 5" id="KW-0539">Nucleus</keyword>
<dbReference type="SUPFAM" id="SSF46689">
    <property type="entry name" value="Homeodomain-like"/>
    <property type="match status" value="1"/>
</dbReference>
<evidence type="ECO:0000313" key="10">
    <source>
        <dbReference type="EMBL" id="EOY11655.1"/>
    </source>
</evidence>
<dbReference type="Gene3D" id="1.10.10.60">
    <property type="entry name" value="Homeodomain-like"/>
    <property type="match status" value="1"/>
</dbReference>
<dbReference type="OMA" id="STHYRWP"/>
<evidence type="ECO:0000256" key="6">
    <source>
        <dbReference type="PROSITE-ProRule" id="PRU00559"/>
    </source>
</evidence>
<evidence type="ECO:0000256" key="5">
    <source>
        <dbReference type="PROSITE-ProRule" id="PRU00108"/>
    </source>
</evidence>
<dbReference type="eggNOG" id="KOG0773">
    <property type="taxonomic scope" value="Eukaryota"/>
</dbReference>
<name>A0A061F2Z6_THECC</name>
<evidence type="ECO:0000256" key="3">
    <source>
        <dbReference type="ARBA" id="ARBA00023155"/>
    </source>
</evidence>
<keyword evidence="11" id="KW-1185">Reference proteome</keyword>
<dbReference type="InterPro" id="IPR008422">
    <property type="entry name" value="KN_HD"/>
</dbReference>
<dbReference type="Pfam" id="PF03790">
    <property type="entry name" value="KNOX1"/>
    <property type="match status" value="1"/>
</dbReference>
<feature type="domain" description="ELK" evidence="9">
    <location>
        <begin position="258"/>
        <end position="278"/>
    </location>
</feature>
<evidence type="ECO:0000259" key="9">
    <source>
        <dbReference type="PROSITE" id="PS51213"/>
    </source>
</evidence>
<accession>A0A061F2Z6</accession>
<evidence type="ECO:0000256" key="1">
    <source>
        <dbReference type="ARBA" id="ARBA00004123"/>
    </source>
</evidence>
<dbReference type="Pfam" id="PF03791">
    <property type="entry name" value="KNOX2"/>
    <property type="match status" value="1"/>
</dbReference>
<dbReference type="SMART" id="SM01256">
    <property type="entry name" value="KNOX2"/>
    <property type="match status" value="1"/>
</dbReference>
<dbReference type="GO" id="GO:0000981">
    <property type="term" value="F:DNA-binding transcription factor activity, RNA polymerase II-specific"/>
    <property type="evidence" value="ECO:0007669"/>
    <property type="project" value="InterPro"/>
</dbReference>
<evidence type="ECO:0000256" key="4">
    <source>
        <dbReference type="ARBA" id="ARBA00023242"/>
    </source>
</evidence>
<feature type="DNA-binding region" description="Homeobox; TALE-type" evidence="5">
    <location>
        <begin position="279"/>
        <end position="342"/>
    </location>
</feature>
<protein>
    <submittedName>
        <fullName evidence="10">KNOTTED1-like homeobox gene 6 isoform 1</fullName>
    </submittedName>
</protein>
<dbReference type="GO" id="GO:0005634">
    <property type="term" value="C:nucleus"/>
    <property type="evidence" value="ECO:0000318"/>
    <property type="project" value="GO_Central"/>
</dbReference>
<dbReference type="SMART" id="SM01188">
    <property type="entry name" value="ELK"/>
    <property type="match status" value="1"/>
</dbReference>
<dbReference type="InterPro" id="IPR005539">
    <property type="entry name" value="ELK_dom"/>
</dbReference>
<reference evidence="10 11" key="1">
    <citation type="journal article" date="2013" name="Genome Biol.">
        <title>The genome sequence of the most widely cultivated cacao type and its use to identify candidate genes regulating pod color.</title>
        <authorList>
            <person name="Motamayor J.C."/>
            <person name="Mockaitis K."/>
            <person name="Schmutz J."/>
            <person name="Haiminen N."/>
            <person name="Iii D.L."/>
            <person name="Cornejo O."/>
            <person name="Findley S.D."/>
            <person name="Zheng P."/>
            <person name="Utro F."/>
            <person name="Royaert S."/>
            <person name="Saski C."/>
            <person name="Jenkins J."/>
            <person name="Podicheti R."/>
            <person name="Zhao M."/>
            <person name="Scheffler B.E."/>
            <person name="Stack J.C."/>
            <person name="Feltus F.A."/>
            <person name="Mustiga G.M."/>
            <person name="Amores F."/>
            <person name="Phillips W."/>
            <person name="Marelli J.P."/>
            <person name="May G.D."/>
            <person name="Shapiro H."/>
            <person name="Ma J."/>
            <person name="Bustamante C.D."/>
            <person name="Schnell R.J."/>
            <person name="Main D."/>
            <person name="Gilbert D."/>
            <person name="Parida L."/>
            <person name="Kuhn D.N."/>
        </authorList>
    </citation>
    <scope>NUCLEOTIDE SEQUENCE [LARGE SCALE GENOMIC DNA]</scope>
    <source>
        <strain evidence="11">cv. Matina 1-6</strain>
    </source>
</reference>
<feature type="domain" description="Homeobox" evidence="8">
    <location>
        <begin position="278"/>
        <end position="341"/>
    </location>
</feature>
<evidence type="ECO:0000256" key="2">
    <source>
        <dbReference type="ARBA" id="ARBA00023125"/>
    </source>
</evidence>
<dbReference type="Proteomes" id="UP000026915">
    <property type="component" value="Chromosome 5"/>
</dbReference>
<dbReference type="PANTHER" id="PTHR11850">
    <property type="entry name" value="HOMEOBOX PROTEIN TRANSCRIPTION FACTORS"/>
    <property type="match status" value="1"/>
</dbReference>
<dbReference type="CDD" id="cd00086">
    <property type="entry name" value="homeodomain"/>
    <property type="match status" value="1"/>
</dbReference>
<dbReference type="AlphaFoldDB" id="A0A061F2Z6"/>
<dbReference type="InterPro" id="IPR001356">
    <property type="entry name" value="HD"/>
</dbReference>
<evidence type="ECO:0000256" key="7">
    <source>
        <dbReference type="SAM" id="MobiDB-lite"/>
    </source>
</evidence>